<dbReference type="CDD" id="cd06093">
    <property type="entry name" value="PX_domain"/>
    <property type="match status" value="1"/>
</dbReference>
<dbReference type="PROSITE" id="PS50195">
    <property type="entry name" value="PX"/>
    <property type="match status" value="1"/>
</dbReference>
<evidence type="ECO:0000259" key="1">
    <source>
        <dbReference type="PROSITE" id="PS50195"/>
    </source>
</evidence>
<dbReference type="Pfam" id="PF00787">
    <property type="entry name" value="PX"/>
    <property type="match status" value="1"/>
</dbReference>
<dbReference type="SUPFAM" id="SSF64268">
    <property type="entry name" value="PX domain"/>
    <property type="match status" value="1"/>
</dbReference>
<dbReference type="Gene3D" id="3.30.1520.10">
    <property type="entry name" value="Phox-like domain"/>
    <property type="match status" value="1"/>
</dbReference>
<gene>
    <name evidence="2" type="ORF">PM001_LOCUS9471</name>
</gene>
<dbReference type="Proteomes" id="UP001162060">
    <property type="component" value="Unassembled WGS sequence"/>
</dbReference>
<dbReference type="AlphaFoldDB" id="A0AAV1TPL1"/>
<organism evidence="2 3">
    <name type="scientific">Peronospora matthiolae</name>
    <dbReference type="NCBI Taxonomy" id="2874970"/>
    <lineage>
        <taxon>Eukaryota</taxon>
        <taxon>Sar</taxon>
        <taxon>Stramenopiles</taxon>
        <taxon>Oomycota</taxon>
        <taxon>Peronosporomycetes</taxon>
        <taxon>Peronosporales</taxon>
        <taxon>Peronosporaceae</taxon>
        <taxon>Peronospora</taxon>
    </lineage>
</organism>
<dbReference type="GO" id="GO:0035091">
    <property type="term" value="F:phosphatidylinositol binding"/>
    <property type="evidence" value="ECO:0007669"/>
    <property type="project" value="InterPro"/>
</dbReference>
<accession>A0AAV1TPL1</accession>
<dbReference type="InterPro" id="IPR036871">
    <property type="entry name" value="PX_dom_sf"/>
</dbReference>
<reference evidence="2" key="1">
    <citation type="submission" date="2024-01" db="EMBL/GenBank/DDBJ databases">
        <authorList>
            <person name="Webb A."/>
        </authorList>
    </citation>
    <scope>NUCLEOTIDE SEQUENCE</scope>
    <source>
        <strain evidence="2">Pm1</strain>
    </source>
</reference>
<dbReference type="InterPro" id="IPR001683">
    <property type="entry name" value="PX_dom"/>
</dbReference>
<protein>
    <recommendedName>
        <fullName evidence="1">PX domain-containing protein</fullName>
    </recommendedName>
</protein>
<comment type="caution">
    <text evidence="2">The sequence shown here is derived from an EMBL/GenBank/DDBJ whole genome shotgun (WGS) entry which is preliminary data.</text>
</comment>
<name>A0AAV1TPL1_9STRA</name>
<proteinExistence type="predicted"/>
<dbReference type="EMBL" id="CAKLBY020000074">
    <property type="protein sequence ID" value="CAK7924321.1"/>
    <property type="molecule type" value="Genomic_DNA"/>
</dbReference>
<evidence type="ECO:0000313" key="2">
    <source>
        <dbReference type="EMBL" id="CAK7924321.1"/>
    </source>
</evidence>
<sequence>MSAADTTPTALQKTVKRCSSIFQLRLLRPVSAKIISYGRETSSRRCPTLYVLRVTRSGTGDWYVAKRYSEFRALHETLERHFNGGHNRNRSHSSCGACEELETFYSSVRFPDRHIFQSGLRFSKRRLDATRAEELNSYMRFLLETTQGLLGDEESGVGDDGGEWLDSDDMDDGRCPVLDLIREFLMVNEDHVTEANVWTSKGEEMYSNGRQSSMEVGAAAPKRQMHRLSRRSSSVTSFHVRELDLVSISPVTDESMRGLFAEDWWDPTFADVFDEAIAPPENAFIHRQIEDASRPLRLIESNLRR</sequence>
<evidence type="ECO:0000313" key="3">
    <source>
        <dbReference type="Proteomes" id="UP001162060"/>
    </source>
</evidence>
<feature type="domain" description="PX" evidence="1">
    <location>
        <begin position="28"/>
        <end position="192"/>
    </location>
</feature>